<evidence type="ECO:0000256" key="4">
    <source>
        <dbReference type="ARBA" id="ARBA00022640"/>
    </source>
</evidence>
<comment type="similarity">
    <text evidence="2">Belongs to the universal ribosomal protein uL2 family.</text>
</comment>
<name>E1ZPQ9_CHLVA</name>
<dbReference type="Proteomes" id="UP000008141">
    <property type="component" value="Unassembled WGS sequence"/>
</dbReference>
<feature type="region of interest" description="Disordered" evidence="8">
    <location>
        <begin position="219"/>
        <end position="267"/>
    </location>
</feature>
<dbReference type="InterPro" id="IPR014722">
    <property type="entry name" value="Rib_uL2_dom2"/>
</dbReference>
<dbReference type="PIRSF" id="PIRSF002158">
    <property type="entry name" value="Ribosomal_L2"/>
    <property type="match status" value="1"/>
</dbReference>
<dbReference type="InterPro" id="IPR005880">
    <property type="entry name" value="Ribosomal_uL2_bac/org-type"/>
</dbReference>
<comment type="subcellular location">
    <subcellularLocation>
        <location evidence="1">Plastid</location>
    </subcellularLocation>
</comment>
<dbReference type="InterPro" id="IPR008991">
    <property type="entry name" value="Translation_prot_SH3-like_sf"/>
</dbReference>
<evidence type="ECO:0000256" key="7">
    <source>
        <dbReference type="ARBA" id="ARBA00069872"/>
    </source>
</evidence>
<dbReference type="InterPro" id="IPR022671">
    <property type="entry name" value="Ribosomal_uL2_CS"/>
</dbReference>
<dbReference type="AlphaFoldDB" id="E1ZPQ9"/>
<evidence type="ECO:0000256" key="2">
    <source>
        <dbReference type="ARBA" id="ARBA00005636"/>
    </source>
</evidence>
<dbReference type="GO" id="GO:0005762">
    <property type="term" value="C:mitochondrial large ribosomal subunit"/>
    <property type="evidence" value="ECO:0007669"/>
    <property type="project" value="TreeGrafter"/>
</dbReference>
<dbReference type="PANTHER" id="PTHR13691">
    <property type="entry name" value="RIBOSOMAL PROTEIN L2"/>
    <property type="match status" value="1"/>
</dbReference>
<dbReference type="GO" id="GO:0016740">
    <property type="term" value="F:transferase activity"/>
    <property type="evidence" value="ECO:0007669"/>
    <property type="project" value="InterPro"/>
</dbReference>
<evidence type="ECO:0000313" key="11">
    <source>
        <dbReference type="EMBL" id="EFN52109.1"/>
    </source>
</evidence>
<dbReference type="GO" id="GO:0003735">
    <property type="term" value="F:structural constituent of ribosome"/>
    <property type="evidence" value="ECO:0007669"/>
    <property type="project" value="InterPro"/>
</dbReference>
<comment type="subunit">
    <text evidence="3">Part of the 50S ribosomal subunit.</text>
</comment>
<feature type="non-terminal residue" evidence="11">
    <location>
        <position position="1"/>
    </location>
</feature>
<dbReference type="GO" id="GO:0032543">
    <property type="term" value="P:mitochondrial translation"/>
    <property type="evidence" value="ECO:0007669"/>
    <property type="project" value="TreeGrafter"/>
</dbReference>
<dbReference type="GeneID" id="17351625"/>
<evidence type="ECO:0000256" key="5">
    <source>
        <dbReference type="ARBA" id="ARBA00022980"/>
    </source>
</evidence>
<dbReference type="Gene3D" id="2.40.50.140">
    <property type="entry name" value="Nucleic acid-binding proteins"/>
    <property type="match status" value="1"/>
</dbReference>
<dbReference type="InterPro" id="IPR002171">
    <property type="entry name" value="Ribosomal_uL2"/>
</dbReference>
<dbReference type="eggNOG" id="KOG0438">
    <property type="taxonomic scope" value="Eukaryota"/>
</dbReference>
<organism evidence="12">
    <name type="scientific">Chlorella variabilis</name>
    <name type="common">Green alga</name>
    <dbReference type="NCBI Taxonomy" id="554065"/>
    <lineage>
        <taxon>Eukaryota</taxon>
        <taxon>Viridiplantae</taxon>
        <taxon>Chlorophyta</taxon>
        <taxon>core chlorophytes</taxon>
        <taxon>Trebouxiophyceae</taxon>
        <taxon>Chlorellales</taxon>
        <taxon>Chlorellaceae</taxon>
        <taxon>Chlorella clade</taxon>
        <taxon>Chlorella</taxon>
    </lineage>
</organism>
<dbReference type="InterPro" id="IPR022669">
    <property type="entry name" value="Ribosomal_uL2_C"/>
</dbReference>
<gene>
    <name evidence="11" type="ORF">CHLNCDRAFT_11610</name>
</gene>
<protein>
    <recommendedName>
        <fullName evidence="7">Large ribosomal subunit protein uL2m</fullName>
    </recommendedName>
</protein>
<dbReference type="InterPro" id="IPR014726">
    <property type="entry name" value="Ribosomal_uL2_dom3"/>
</dbReference>
<dbReference type="SUPFAM" id="SSF50249">
    <property type="entry name" value="Nucleic acid-binding proteins"/>
    <property type="match status" value="1"/>
</dbReference>
<keyword evidence="4" id="KW-0934">Plastid</keyword>
<evidence type="ECO:0000256" key="3">
    <source>
        <dbReference type="ARBA" id="ARBA00011838"/>
    </source>
</evidence>
<dbReference type="KEGG" id="cvr:CHLNCDRAFT_11610"/>
<dbReference type="InParanoid" id="E1ZPQ9"/>
<keyword evidence="12" id="KW-1185">Reference proteome</keyword>
<accession>E1ZPQ9</accession>
<dbReference type="Gene3D" id="2.30.30.30">
    <property type="match status" value="1"/>
</dbReference>
<evidence type="ECO:0000313" key="12">
    <source>
        <dbReference type="Proteomes" id="UP000008141"/>
    </source>
</evidence>
<dbReference type="FunFam" id="4.10.950.10:FF:000001">
    <property type="entry name" value="50S ribosomal protein L2"/>
    <property type="match status" value="1"/>
</dbReference>
<dbReference type="GO" id="GO:0003723">
    <property type="term" value="F:RNA binding"/>
    <property type="evidence" value="ECO:0007669"/>
    <property type="project" value="InterPro"/>
</dbReference>
<evidence type="ECO:0000256" key="6">
    <source>
        <dbReference type="ARBA" id="ARBA00023274"/>
    </source>
</evidence>
<dbReference type="SMART" id="SM01382">
    <property type="entry name" value="Ribosomal_L2_C"/>
    <property type="match status" value="1"/>
</dbReference>
<evidence type="ECO:0000259" key="9">
    <source>
        <dbReference type="SMART" id="SM01382"/>
    </source>
</evidence>
<dbReference type="InterPro" id="IPR012340">
    <property type="entry name" value="NA-bd_OB-fold"/>
</dbReference>
<feature type="domain" description="Large ribosomal subunit protein uL2 RNA-binding" evidence="10">
    <location>
        <begin position="29"/>
        <end position="113"/>
    </location>
</feature>
<dbReference type="PROSITE" id="PS00467">
    <property type="entry name" value="RIBOSOMAL_L2"/>
    <property type="match status" value="1"/>
</dbReference>
<keyword evidence="6" id="KW-0687">Ribonucleoprotein</keyword>
<dbReference type="OrthoDB" id="563959at2759"/>
<evidence type="ECO:0000256" key="8">
    <source>
        <dbReference type="SAM" id="MobiDB-lite"/>
    </source>
</evidence>
<sequence length="267" mass="28724">RGRVITSRKGLWKGGPFKPLTEGMARTGGRNAHGVITARHRGGGHRRVYRAIDFARPQGTAAAVVERLEYDPNRTAHIALVRHKGGAAAAALRHQYSYFLAPQDVKEGDLLHSGADAPIRPGNTLPLSAIPVGMAVHNVELRPGAGGQLARAAGTACTLVKKGDDGYSVVKLPSGEQRLVLSRCMATIGVLSNPQNKNVKLGKAGASRWLGRRPRVRGIAMNPVDHPHGGGRGKSKGRISQTPWGKPTKGYRTRHNPRTDWAIRQSR</sequence>
<evidence type="ECO:0000259" key="10">
    <source>
        <dbReference type="SMART" id="SM01383"/>
    </source>
</evidence>
<dbReference type="Gene3D" id="4.10.950.10">
    <property type="entry name" value="Ribosomal protein L2, domain 3"/>
    <property type="match status" value="1"/>
</dbReference>
<dbReference type="Pfam" id="PF03947">
    <property type="entry name" value="Ribosomal_L2_C"/>
    <property type="match status" value="1"/>
</dbReference>
<reference evidence="11 12" key="1">
    <citation type="journal article" date="2010" name="Plant Cell">
        <title>The Chlorella variabilis NC64A genome reveals adaptation to photosymbiosis, coevolution with viruses, and cryptic sex.</title>
        <authorList>
            <person name="Blanc G."/>
            <person name="Duncan G."/>
            <person name="Agarkova I."/>
            <person name="Borodovsky M."/>
            <person name="Gurnon J."/>
            <person name="Kuo A."/>
            <person name="Lindquist E."/>
            <person name="Lucas S."/>
            <person name="Pangilinan J."/>
            <person name="Polle J."/>
            <person name="Salamov A."/>
            <person name="Terry A."/>
            <person name="Yamada T."/>
            <person name="Dunigan D.D."/>
            <person name="Grigoriev I.V."/>
            <person name="Claverie J.M."/>
            <person name="Van Etten J.L."/>
        </authorList>
    </citation>
    <scope>NUCLEOTIDE SEQUENCE [LARGE SCALE GENOMIC DNA]</scope>
    <source>
        <strain evidence="11 12">NC64A</strain>
    </source>
</reference>
<feature type="domain" description="Large ribosomal subunit protein uL2 C-terminal" evidence="9">
    <location>
        <begin position="119"/>
        <end position="247"/>
    </location>
</feature>
<dbReference type="InterPro" id="IPR022666">
    <property type="entry name" value="Ribosomal_uL2_RNA-bd_dom"/>
</dbReference>
<dbReference type="STRING" id="554065.E1ZPQ9"/>
<dbReference type="OMA" id="TAQRGNC"/>
<dbReference type="NCBIfam" id="TIGR01171">
    <property type="entry name" value="rplB_bact"/>
    <property type="match status" value="1"/>
</dbReference>
<feature type="non-terminal residue" evidence="11">
    <location>
        <position position="267"/>
    </location>
</feature>
<dbReference type="RefSeq" id="XP_005844211.1">
    <property type="nucleotide sequence ID" value="XM_005844149.1"/>
</dbReference>
<evidence type="ECO:0000256" key="1">
    <source>
        <dbReference type="ARBA" id="ARBA00004474"/>
    </source>
</evidence>
<dbReference type="PANTHER" id="PTHR13691:SF5">
    <property type="entry name" value="LARGE RIBOSOMAL SUBUNIT PROTEIN UL2M"/>
    <property type="match status" value="1"/>
</dbReference>
<proteinExistence type="inferred from homology"/>
<keyword evidence="5" id="KW-0689">Ribosomal protein</keyword>
<dbReference type="SMART" id="SM01383">
    <property type="entry name" value="Ribosomal_L2"/>
    <property type="match status" value="1"/>
</dbReference>
<dbReference type="GO" id="GO:0009536">
    <property type="term" value="C:plastid"/>
    <property type="evidence" value="ECO:0007669"/>
    <property type="project" value="UniProtKB-SubCell"/>
</dbReference>
<dbReference type="FunFam" id="2.30.30.30:FF:000001">
    <property type="entry name" value="50S ribosomal protein L2"/>
    <property type="match status" value="1"/>
</dbReference>
<dbReference type="EMBL" id="GL433858">
    <property type="protein sequence ID" value="EFN52109.1"/>
    <property type="molecule type" value="Genomic_DNA"/>
</dbReference>
<dbReference type="Pfam" id="PF00181">
    <property type="entry name" value="Ribosomal_L2_N"/>
    <property type="match status" value="1"/>
</dbReference>
<dbReference type="SUPFAM" id="SSF50104">
    <property type="entry name" value="Translation proteins SH3-like domain"/>
    <property type="match status" value="1"/>
</dbReference>